<organism evidence="11 12">
    <name type="scientific">Alloalcanivorax gelatiniphagus</name>
    <dbReference type="NCBI Taxonomy" id="1194167"/>
    <lineage>
        <taxon>Bacteria</taxon>
        <taxon>Pseudomonadati</taxon>
        <taxon>Pseudomonadota</taxon>
        <taxon>Gammaproteobacteria</taxon>
        <taxon>Oceanospirillales</taxon>
        <taxon>Alcanivoracaceae</taxon>
        <taxon>Alloalcanivorax</taxon>
    </lineage>
</organism>
<keyword evidence="4 7" id="KW-0812">Transmembrane</keyword>
<comment type="function">
    <text evidence="7">Mechanosensitive channel that participates in the regulation of osmotic pressure changes within the cell, opening in response to stretch forces in the membrane lipid bilayer, without the need for other proteins. Contributes to normal resistance to hypoosmotic shock. Forms an ion channel of 1.0 nanosiemens conductance with a slight preference for anions.</text>
</comment>
<dbReference type="InterPro" id="IPR045275">
    <property type="entry name" value="MscS_archaea/bacteria_type"/>
</dbReference>
<keyword evidence="12" id="KW-1185">Reference proteome</keyword>
<proteinExistence type="inferred from homology"/>
<dbReference type="SUPFAM" id="SSF82689">
    <property type="entry name" value="Mechanosensitive channel protein MscS (YggB), C-terminal domain"/>
    <property type="match status" value="1"/>
</dbReference>
<sequence>MDQYTGQLQAFLNENLVPYVWNILAALLVFLIGLWIVGRLSNWIQTLLGRRLDSTVARFLGRLVHVVLFLFVVIAALDRLGVQTTSLVAIVGAAGLAVGLALKDSLSNFASGVMLILFRLFREGHYVEVAGTAGTVSEIRIFATVLTTADNKVITVPNGKIMAGNIVNYSEKPTRRLDLVFGVAYDADLSQVKRILEEVVAAEERCLPEPAPTIAVSELADSSVNLVCRPWVKTADYWAVKWALTERVKGRFDEAGIAIPFPQMDVHLEQPEPAAEAQRV</sequence>
<dbReference type="InterPro" id="IPR006685">
    <property type="entry name" value="MscS_channel_2nd"/>
</dbReference>
<evidence type="ECO:0000256" key="7">
    <source>
        <dbReference type="RuleBase" id="RU369025"/>
    </source>
</evidence>
<evidence type="ECO:0000313" key="12">
    <source>
        <dbReference type="Proteomes" id="UP000739180"/>
    </source>
</evidence>
<dbReference type="PANTHER" id="PTHR30221">
    <property type="entry name" value="SMALL-CONDUCTANCE MECHANOSENSITIVE CHANNEL"/>
    <property type="match status" value="1"/>
</dbReference>
<dbReference type="Pfam" id="PF00924">
    <property type="entry name" value="MS_channel_2nd"/>
    <property type="match status" value="1"/>
</dbReference>
<dbReference type="Gene3D" id="3.30.70.100">
    <property type="match status" value="1"/>
</dbReference>
<dbReference type="InterPro" id="IPR049278">
    <property type="entry name" value="MS_channel_C"/>
</dbReference>
<comment type="subcellular location">
    <subcellularLocation>
        <location evidence="7">Cell inner membrane</location>
        <topology evidence="7">Multi-pass membrane protein</topology>
    </subcellularLocation>
    <subcellularLocation>
        <location evidence="1">Cell membrane</location>
        <topology evidence="1">Multi-pass membrane protein</topology>
    </subcellularLocation>
</comment>
<protein>
    <recommendedName>
        <fullName evidence="7">Small-conductance mechanosensitive channel</fullName>
    </recommendedName>
</protein>
<evidence type="ECO:0000256" key="6">
    <source>
        <dbReference type="ARBA" id="ARBA00023136"/>
    </source>
</evidence>
<evidence type="ECO:0000256" key="5">
    <source>
        <dbReference type="ARBA" id="ARBA00022989"/>
    </source>
</evidence>
<evidence type="ECO:0000256" key="1">
    <source>
        <dbReference type="ARBA" id="ARBA00004651"/>
    </source>
</evidence>
<feature type="domain" description="Mechanosensitive ion channel MscS" evidence="8">
    <location>
        <begin position="104"/>
        <end position="170"/>
    </location>
</feature>
<comment type="caution">
    <text evidence="11">The sequence shown here is derived from an EMBL/GenBank/DDBJ whole genome shotgun (WGS) entry which is preliminary data.</text>
</comment>
<dbReference type="InterPro" id="IPR011066">
    <property type="entry name" value="MscS_channel_C_sf"/>
</dbReference>
<evidence type="ECO:0000256" key="3">
    <source>
        <dbReference type="ARBA" id="ARBA00022475"/>
    </source>
</evidence>
<evidence type="ECO:0000256" key="2">
    <source>
        <dbReference type="ARBA" id="ARBA00008017"/>
    </source>
</evidence>
<keyword evidence="7" id="KW-0997">Cell inner membrane</keyword>
<comment type="subunit">
    <text evidence="7">Homoheptamer.</text>
</comment>
<dbReference type="InterPro" id="IPR011014">
    <property type="entry name" value="MscS_channel_TM-2"/>
</dbReference>
<gene>
    <name evidence="11" type="ORF">FGS76_15295</name>
</gene>
<dbReference type="InterPro" id="IPR008910">
    <property type="entry name" value="MSC_TM_helix"/>
</dbReference>
<feature type="transmembrane region" description="Helical" evidence="7">
    <location>
        <begin position="20"/>
        <end position="38"/>
    </location>
</feature>
<reference evidence="11 12" key="1">
    <citation type="submission" date="2019-05" db="EMBL/GenBank/DDBJ databases">
        <title>Genome of Alcanivorax gelatiniphagus, an oil degrading marine bacteria.</title>
        <authorList>
            <person name="Kwon K.K."/>
        </authorList>
    </citation>
    <scope>NUCLEOTIDE SEQUENCE [LARGE SCALE GENOMIC DNA]</scope>
    <source>
        <strain evidence="11 12">MEBiC 08158</strain>
    </source>
</reference>
<keyword evidence="5 7" id="KW-1133">Transmembrane helix</keyword>
<keyword evidence="3" id="KW-1003">Cell membrane</keyword>
<keyword evidence="7" id="KW-0813">Transport</keyword>
<evidence type="ECO:0000259" key="8">
    <source>
        <dbReference type="Pfam" id="PF00924"/>
    </source>
</evidence>
<comment type="caution">
    <text evidence="7">Lacks conserved residue(s) required for the propagation of feature annotation.</text>
</comment>
<keyword evidence="7" id="KW-0406">Ion transport</keyword>
<dbReference type="InterPro" id="IPR023408">
    <property type="entry name" value="MscS_beta-dom_sf"/>
</dbReference>
<keyword evidence="6 7" id="KW-0472">Membrane</keyword>
<evidence type="ECO:0000313" key="11">
    <source>
        <dbReference type="EMBL" id="TMW11412.1"/>
    </source>
</evidence>
<dbReference type="SUPFAM" id="SSF82861">
    <property type="entry name" value="Mechanosensitive channel protein MscS (YggB), transmembrane region"/>
    <property type="match status" value="1"/>
</dbReference>
<keyword evidence="7" id="KW-0407">Ion channel</keyword>
<dbReference type="Gene3D" id="2.30.30.60">
    <property type="match status" value="1"/>
</dbReference>
<feature type="transmembrane region" description="Helical" evidence="7">
    <location>
        <begin position="83"/>
        <end position="102"/>
    </location>
</feature>
<accession>A0ABY2XI26</accession>
<comment type="similarity">
    <text evidence="2 7">Belongs to the MscS (TC 1.A.23) family.</text>
</comment>
<dbReference type="PANTHER" id="PTHR30221:SF1">
    <property type="entry name" value="SMALL-CONDUCTANCE MECHANOSENSITIVE CHANNEL"/>
    <property type="match status" value="1"/>
</dbReference>
<dbReference type="Pfam" id="PF21082">
    <property type="entry name" value="MS_channel_3rd"/>
    <property type="match status" value="1"/>
</dbReference>
<feature type="transmembrane region" description="Helical" evidence="7">
    <location>
        <begin position="59"/>
        <end position="77"/>
    </location>
</feature>
<evidence type="ECO:0000259" key="10">
    <source>
        <dbReference type="Pfam" id="PF21088"/>
    </source>
</evidence>
<dbReference type="InterPro" id="IPR049142">
    <property type="entry name" value="MS_channel_1st"/>
</dbReference>
<dbReference type="Gene3D" id="1.10.287.1260">
    <property type="match status" value="1"/>
</dbReference>
<dbReference type="Pfam" id="PF21088">
    <property type="entry name" value="MS_channel_1st"/>
    <property type="match status" value="1"/>
</dbReference>
<dbReference type="Proteomes" id="UP000739180">
    <property type="component" value="Unassembled WGS sequence"/>
</dbReference>
<name>A0ABY2XI26_9GAMM</name>
<evidence type="ECO:0000259" key="9">
    <source>
        <dbReference type="Pfam" id="PF21082"/>
    </source>
</evidence>
<feature type="domain" description="Mechanosensitive ion channel MscS C-terminal" evidence="9">
    <location>
        <begin position="178"/>
        <end position="259"/>
    </location>
</feature>
<dbReference type="RefSeq" id="WP_138773502.1">
    <property type="nucleotide sequence ID" value="NZ_JBHSSX010000022.1"/>
</dbReference>
<dbReference type="EMBL" id="VCQT01000044">
    <property type="protein sequence ID" value="TMW11412.1"/>
    <property type="molecule type" value="Genomic_DNA"/>
</dbReference>
<dbReference type="Pfam" id="PF05552">
    <property type="entry name" value="MS_channel_1st_1"/>
    <property type="match status" value="1"/>
</dbReference>
<dbReference type="SUPFAM" id="SSF50182">
    <property type="entry name" value="Sm-like ribonucleoproteins"/>
    <property type="match status" value="1"/>
</dbReference>
<feature type="domain" description="Mechanosensitive ion channel transmembrane helices 2/3" evidence="10">
    <location>
        <begin position="66"/>
        <end position="103"/>
    </location>
</feature>
<dbReference type="InterPro" id="IPR010920">
    <property type="entry name" value="LSM_dom_sf"/>
</dbReference>
<evidence type="ECO:0000256" key="4">
    <source>
        <dbReference type="ARBA" id="ARBA00022692"/>
    </source>
</evidence>